<keyword evidence="2" id="KW-1185">Reference proteome</keyword>
<sequence>MLRIETNTIPVHGFPPDGLGAFVGVIHADTGQYDGFVHIVEELDDRPYNFMLVTSANELDALTLTIPEIIDLLKADDPGEHTGSPHGEEFKTLALKACEAGDVDLETHYRAALEAGFNWDAIVADAKANSEEEEGALIGRGFLGSVFALTPSGKVYAAWTTNQTEADVILDEAWRDALEAIAEEKGGFIDSGEGSGSDLFFAIQLDAPDEDDTIYDRVCVSCHEVIGHEGDDCPHCGAEQVLDADDTA</sequence>
<dbReference type="RefSeq" id="WP_119833257.1">
    <property type="nucleotide sequence ID" value="NZ_QYUL01000004.1"/>
</dbReference>
<evidence type="ECO:0000313" key="2">
    <source>
        <dbReference type="Proteomes" id="UP000283458"/>
    </source>
</evidence>
<dbReference type="AlphaFoldDB" id="A0A418VPC5"/>
<protein>
    <submittedName>
        <fullName evidence="1">Uncharacterized protein</fullName>
    </submittedName>
</protein>
<evidence type="ECO:0000313" key="1">
    <source>
        <dbReference type="EMBL" id="RJF78115.1"/>
    </source>
</evidence>
<name>A0A418VPC5_9PROT</name>
<proteinExistence type="predicted"/>
<gene>
    <name evidence="1" type="ORF">D3877_23585</name>
</gene>
<reference evidence="1 2" key="1">
    <citation type="submission" date="2018-09" db="EMBL/GenBank/DDBJ databases">
        <authorList>
            <person name="Zhu H."/>
        </authorList>
    </citation>
    <scope>NUCLEOTIDE SEQUENCE [LARGE SCALE GENOMIC DNA]</scope>
    <source>
        <strain evidence="1 2">K2W22B-5</strain>
    </source>
</reference>
<dbReference type="Proteomes" id="UP000283458">
    <property type="component" value="Unassembled WGS sequence"/>
</dbReference>
<accession>A0A418VPC5</accession>
<dbReference type="EMBL" id="QYUL01000004">
    <property type="protein sequence ID" value="RJF78115.1"/>
    <property type="molecule type" value="Genomic_DNA"/>
</dbReference>
<organism evidence="1 2">
    <name type="scientific">Azospirillum cavernae</name>
    <dbReference type="NCBI Taxonomy" id="2320860"/>
    <lineage>
        <taxon>Bacteria</taxon>
        <taxon>Pseudomonadati</taxon>
        <taxon>Pseudomonadota</taxon>
        <taxon>Alphaproteobacteria</taxon>
        <taxon>Rhodospirillales</taxon>
        <taxon>Azospirillaceae</taxon>
        <taxon>Azospirillum</taxon>
    </lineage>
</organism>
<comment type="caution">
    <text evidence="1">The sequence shown here is derived from an EMBL/GenBank/DDBJ whole genome shotgun (WGS) entry which is preliminary data.</text>
</comment>